<sequence>MEKRDMGFVMVIALVLGVMVTLCKSEYEKCRGAEPLIDQCLSYFESKSKTPPPDSCCVGAEVVLRNANANTQSRRNLCECLKWYSNSFPIDDDKVTHLPQTCNIPSYFPIDPTEDCNSIS</sequence>
<evidence type="ECO:0000256" key="3">
    <source>
        <dbReference type="SAM" id="SignalP"/>
    </source>
</evidence>
<keyword evidence="2" id="KW-1015">Disulfide bond</keyword>
<dbReference type="GeneID" id="113857541"/>
<dbReference type="AlphaFoldDB" id="A0A8B8KNE4"/>
<evidence type="ECO:0000313" key="6">
    <source>
        <dbReference type="RefSeq" id="XP_027345346.1"/>
    </source>
</evidence>
<comment type="similarity">
    <text evidence="1">Belongs to the plant LTP family.</text>
</comment>
<dbReference type="Pfam" id="PF14368">
    <property type="entry name" value="LTP_2"/>
    <property type="match status" value="1"/>
</dbReference>
<keyword evidence="5" id="KW-1185">Reference proteome</keyword>
<accession>A0A8B8KNE4</accession>
<keyword evidence="3" id="KW-0732">Signal</keyword>
<dbReference type="PRINTS" id="PR00382">
    <property type="entry name" value="LIPIDTRNSFER"/>
</dbReference>
<dbReference type="InterPro" id="IPR036312">
    <property type="entry name" value="Bifun_inhib/LTP/seed_sf"/>
</dbReference>
<proteinExistence type="inferred from homology"/>
<reference evidence="5" key="1">
    <citation type="journal article" date="2019" name="Toxins">
        <title>Detection of Abrin-Like and Prepropulchellin-Like Toxin Genes and Transcripts Using Whole Genome Sequencing and Full-Length Transcript Sequencing of Abrus precatorius.</title>
        <authorList>
            <person name="Hovde B.T."/>
            <person name="Daligault H.E."/>
            <person name="Hanschen E.R."/>
            <person name="Kunde Y.A."/>
            <person name="Johnson M.B."/>
            <person name="Starkenburg S.R."/>
            <person name="Johnson S.L."/>
        </authorList>
    </citation>
    <scope>NUCLEOTIDE SEQUENCE [LARGE SCALE GENOMIC DNA]</scope>
</reference>
<name>A0A8B8KNE4_ABRPR</name>
<feature type="signal peptide" evidence="3">
    <location>
        <begin position="1"/>
        <end position="25"/>
    </location>
</feature>
<dbReference type="SUPFAM" id="SSF47699">
    <property type="entry name" value="Bifunctional inhibitor/lipid-transfer protein/seed storage 2S albumin"/>
    <property type="match status" value="1"/>
</dbReference>
<dbReference type="InterPro" id="IPR016140">
    <property type="entry name" value="Bifunc_inhib/LTP/seed_store"/>
</dbReference>
<evidence type="ECO:0000259" key="4">
    <source>
        <dbReference type="Pfam" id="PF14368"/>
    </source>
</evidence>
<protein>
    <submittedName>
        <fullName evidence="6">Non-specific lipid-transfer protein-like</fullName>
    </submittedName>
</protein>
<evidence type="ECO:0000256" key="1">
    <source>
        <dbReference type="ARBA" id="ARBA00009748"/>
    </source>
</evidence>
<evidence type="ECO:0000313" key="5">
    <source>
        <dbReference type="Proteomes" id="UP000694853"/>
    </source>
</evidence>
<dbReference type="GO" id="GO:0008289">
    <property type="term" value="F:lipid binding"/>
    <property type="evidence" value="ECO:0007669"/>
    <property type="project" value="InterPro"/>
</dbReference>
<organism evidence="5 6">
    <name type="scientific">Abrus precatorius</name>
    <name type="common">Indian licorice</name>
    <name type="synonym">Glycine abrus</name>
    <dbReference type="NCBI Taxonomy" id="3816"/>
    <lineage>
        <taxon>Eukaryota</taxon>
        <taxon>Viridiplantae</taxon>
        <taxon>Streptophyta</taxon>
        <taxon>Embryophyta</taxon>
        <taxon>Tracheophyta</taxon>
        <taxon>Spermatophyta</taxon>
        <taxon>Magnoliopsida</taxon>
        <taxon>eudicotyledons</taxon>
        <taxon>Gunneridae</taxon>
        <taxon>Pentapetalae</taxon>
        <taxon>rosids</taxon>
        <taxon>fabids</taxon>
        <taxon>Fabales</taxon>
        <taxon>Fabaceae</taxon>
        <taxon>Papilionoideae</taxon>
        <taxon>50 kb inversion clade</taxon>
        <taxon>NPAAA clade</taxon>
        <taxon>indigoferoid/millettioid clade</taxon>
        <taxon>Abreae</taxon>
        <taxon>Abrus</taxon>
    </lineage>
</organism>
<dbReference type="GO" id="GO:0006869">
    <property type="term" value="P:lipid transport"/>
    <property type="evidence" value="ECO:0007669"/>
    <property type="project" value="InterPro"/>
</dbReference>
<dbReference type="OrthoDB" id="1433598at2759"/>
<dbReference type="Proteomes" id="UP000694853">
    <property type="component" value="Unplaced"/>
</dbReference>
<gene>
    <name evidence="6" type="primary">LOC113857541</name>
</gene>
<evidence type="ECO:0000256" key="2">
    <source>
        <dbReference type="ARBA" id="ARBA00023157"/>
    </source>
</evidence>
<reference evidence="6" key="2">
    <citation type="submission" date="2025-08" db="UniProtKB">
        <authorList>
            <consortium name="RefSeq"/>
        </authorList>
    </citation>
    <scope>IDENTIFICATION</scope>
    <source>
        <tissue evidence="6">Young leaves</tissue>
    </source>
</reference>
<dbReference type="PANTHER" id="PTHR33076">
    <property type="entry name" value="NON-SPECIFIC LIPID-TRANSFER PROTEIN 2-RELATED"/>
    <property type="match status" value="1"/>
</dbReference>
<dbReference type="InterPro" id="IPR000528">
    <property type="entry name" value="Plant_nsLTP"/>
</dbReference>
<feature type="domain" description="Bifunctional inhibitor/plant lipid transfer protein/seed storage helical" evidence="4">
    <location>
        <begin position="11"/>
        <end position="105"/>
    </location>
</feature>
<dbReference type="RefSeq" id="XP_027345346.1">
    <property type="nucleotide sequence ID" value="XM_027489545.1"/>
</dbReference>
<dbReference type="PROSITE" id="PS00597">
    <property type="entry name" value="PLANT_LTP"/>
    <property type="match status" value="1"/>
</dbReference>
<dbReference type="KEGG" id="aprc:113857541"/>
<dbReference type="Gene3D" id="1.10.110.10">
    <property type="entry name" value="Plant lipid-transfer and hydrophobic proteins"/>
    <property type="match status" value="1"/>
</dbReference>
<feature type="chain" id="PRO_5034225659" evidence="3">
    <location>
        <begin position="26"/>
        <end position="120"/>
    </location>
</feature>